<organism evidence="1 2">
    <name type="scientific">Meloidogyne enterolobii</name>
    <name type="common">Root-knot nematode worm</name>
    <name type="synonym">Meloidogyne mayaguensis</name>
    <dbReference type="NCBI Taxonomy" id="390850"/>
    <lineage>
        <taxon>Eukaryota</taxon>
        <taxon>Metazoa</taxon>
        <taxon>Ecdysozoa</taxon>
        <taxon>Nematoda</taxon>
        <taxon>Chromadorea</taxon>
        <taxon>Rhabditida</taxon>
        <taxon>Tylenchina</taxon>
        <taxon>Tylenchomorpha</taxon>
        <taxon>Tylenchoidea</taxon>
        <taxon>Meloidogynidae</taxon>
        <taxon>Meloidogyninae</taxon>
        <taxon>Meloidogyne</taxon>
    </lineage>
</organism>
<accession>A0ACB0ZT93</accession>
<dbReference type="EMBL" id="CAVMJV010000046">
    <property type="protein sequence ID" value="CAK5082322.1"/>
    <property type="molecule type" value="Genomic_DNA"/>
</dbReference>
<evidence type="ECO:0000313" key="2">
    <source>
        <dbReference type="Proteomes" id="UP001497535"/>
    </source>
</evidence>
<gene>
    <name evidence="1" type="ORF">MENTE1834_LOCUS29597</name>
</gene>
<evidence type="ECO:0000313" key="1">
    <source>
        <dbReference type="EMBL" id="CAK5082322.1"/>
    </source>
</evidence>
<comment type="caution">
    <text evidence="1">The sequence shown here is derived from an EMBL/GenBank/DDBJ whole genome shotgun (WGS) entry which is preliminary data.</text>
</comment>
<sequence length="137" mass="15753">MGLKFLKVMNSIIPVIKKGGTTTGMGQLLEVNWEYFRFLKGFSAISVRIVGIYFFYFISAHYLDFKLTFQINNYFKDEFSKGLALCSSGKCQSNNSLNISYKCECPDTHLLYTKESAKNIVKIIYLKYNGAHYKTHP</sequence>
<reference evidence="1" key="1">
    <citation type="submission" date="2023-11" db="EMBL/GenBank/DDBJ databases">
        <authorList>
            <person name="Poullet M."/>
        </authorList>
    </citation>
    <scope>NUCLEOTIDE SEQUENCE</scope>
    <source>
        <strain evidence="1">E1834</strain>
    </source>
</reference>
<dbReference type="Proteomes" id="UP001497535">
    <property type="component" value="Unassembled WGS sequence"/>
</dbReference>
<name>A0ACB0ZT93_MELEN</name>
<protein>
    <submittedName>
        <fullName evidence="1">Uncharacterized protein</fullName>
    </submittedName>
</protein>
<keyword evidence="2" id="KW-1185">Reference proteome</keyword>
<proteinExistence type="predicted"/>